<dbReference type="EMBL" id="CACSAS010000001">
    <property type="protein sequence ID" value="CAA0107846.1"/>
    <property type="molecule type" value="Genomic_DNA"/>
</dbReference>
<dbReference type="InterPro" id="IPR043968">
    <property type="entry name" value="SGNH"/>
</dbReference>
<dbReference type="InterPro" id="IPR002656">
    <property type="entry name" value="Acyl_transf_3_dom"/>
</dbReference>
<organism evidence="4 5">
    <name type="scientific">Starkeya nomas</name>
    <dbReference type="NCBI Taxonomy" id="2666134"/>
    <lineage>
        <taxon>Bacteria</taxon>
        <taxon>Pseudomonadati</taxon>
        <taxon>Pseudomonadota</taxon>
        <taxon>Alphaproteobacteria</taxon>
        <taxon>Hyphomicrobiales</taxon>
        <taxon>Xanthobacteraceae</taxon>
        <taxon>Starkeya</taxon>
    </lineage>
</organism>
<reference evidence="4 5" key="1">
    <citation type="submission" date="2019-12" db="EMBL/GenBank/DDBJ databases">
        <authorList>
            <person name="Reyes-Prieto M."/>
        </authorList>
    </citation>
    <scope>NUCLEOTIDE SEQUENCE [LARGE SCALE GENOMIC DNA]</scope>
    <source>
        <strain evidence="4">HF14-78462</strain>
    </source>
</reference>
<dbReference type="RefSeq" id="WP_159600416.1">
    <property type="nucleotide sequence ID" value="NZ_CACSAS010000001.1"/>
</dbReference>
<dbReference type="GO" id="GO:0016747">
    <property type="term" value="F:acyltransferase activity, transferring groups other than amino-acyl groups"/>
    <property type="evidence" value="ECO:0007669"/>
    <property type="project" value="InterPro"/>
</dbReference>
<dbReference type="Pfam" id="PF19040">
    <property type="entry name" value="SGNH"/>
    <property type="match status" value="1"/>
</dbReference>
<feature type="transmembrane region" description="Helical" evidence="1">
    <location>
        <begin position="7"/>
        <end position="25"/>
    </location>
</feature>
<dbReference type="PANTHER" id="PTHR23028:SF53">
    <property type="entry name" value="ACYL_TRANSF_3 DOMAIN-CONTAINING PROTEIN"/>
    <property type="match status" value="1"/>
</dbReference>
<name>A0A5S9PTT4_9HYPH</name>
<feature type="transmembrane region" description="Helical" evidence="1">
    <location>
        <begin position="241"/>
        <end position="261"/>
    </location>
</feature>
<keyword evidence="1" id="KW-0472">Membrane</keyword>
<feature type="transmembrane region" description="Helical" evidence="1">
    <location>
        <begin position="98"/>
        <end position="116"/>
    </location>
</feature>
<keyword evidence="1" id="KW-1133">Transmembrane helix</keyword>
<feature type="transmembrane region" description="Helical" evidence="1">
    <location>
        <begin position="72"/>
        <end position="92"/>
    </location>
</feature>
<feature type="domain" description="Acyltransferase 3" evidence="2">
    <location>
        <begin position="5"/>
        <end position="324"/>
    </location>
</feature>
<evidence type="ECO:0008006" key="6">
    <source>
        <dbReference type="Google" id="ProtNLM"/>
    </source>
</evidence>
<evidence type="ECO:0000259" key="2">
    <source>
        <dbReference type="Pfam" id="PF01757"/>
    </source>
</evidence>
<evidence type="ECO:0000313" key="5">
    <source>
        <dbReference type="Proteomes" id="UP000433050"/>
    </source>
</evidence>
<keyword evidence="5" id="KW-1185">Reference proteome</keyword>
<keyword evidence="1" id="KW-0812">Transmembrane</keyword>
<feature type="transmembrane region" description="Helical" evidence="1">
    <location>
        <begin position="308"/>
        <end position="324"/>
    </location>
</feature>
<dbReference type="GO" id="GO:0016020">
    <property type="term" value="C:membrane"/>
    <property type="evidence" value="ECO:0007669"/>
    <property type="project" value="TreeGrafter"/>
</dbReference>
<dbReference type="GO" id="GO:0009103">
    <property type="term" value="P:lipopolysaccharide biosynthetic process"/>
    <property type="evidence" value="ECO:0007669"/>
    <property type="project" value="TreeGrafter"/>
</dbReference>
<gene>
    <name evidence="4" type="ORF">STARVERO_03525</name>
</gene>
<feature type="transmembrane region" description="Helical" evidence="1">
    <location>
        <begin position="270"/>
        <end position="288"/>
    </location>
</feature>
<feature type="transmembrane region" description="Helical" evidence="1">
    <location>
        <begin position="218"/>
        <end position="235"/>
    </location>
</feature>
<sequence>MRYRPEIDGLRAVAVLPVILFHAGFSRFSGGFVGVDVFFVISGYLITSILAGELERGSFSLARFYERRARRILPALFFVVAACIPFAWMWMLPSQFEGFALSVGAVALFVSNILFWRETGYFSAVAEDKPLLHTWSLAVEEQFYILFPLLLLLLWRLGRRQAVAGVAVISLVSLGLAEHGWRNHPEANFYLIQSRAWELGAGALCALAMHGRAPRPNAALSLLGLGMIVFAVLAYDSATPFPSLYALVPVGGAALIILFAAPTTPAGRLLACRPLVGLGLISYSAYLWHQPLFAFARIRSLDAPGPGLMLMLSIATLGLAYLSWRFVERPFRSGNVARSIPRRSLFGAAAGASALLVAFGAFGYFADGAPFRLPERAVALLRYETDWNGYDVSGTCSFNELHRLEVQPAPGCADYMVGGKADVVFIGDSHSGAISREAQEALRRAGISSYAVSYTGCIGLPGFYRADRTKWHACDEYNRAMLDFAQAIGAKAVVLTSRFAAYVDAAGFDNGEGGVETNMAARLDVLEARDGGLPEAGRRDRVMGALKGAVESVADRMSVVLVYPIPEAGWNVPQRAARLAMQGEPGGALSTSYDAFIRRNGDVLAVFDAVERPNVFRVRPYDLLCDATQGRCRNTEGDVSFYFDDDHLSSVGARLIVPELVKQIRRAMASPPAGHSVAGE</sequence>
<feature type="domain" description="SGNH" evidence="3">
    <location>
        <begin position="418"/>
        <end position="661"/>
    </location>
</feature>
<protein>
    <recommendedName>
        <fullName evidence="6">O-acetyltransferase OatA</fullName>
    </recommendedName>
</protein>
<dbReference type="Pfam" id="PF01757">
    <property type="entry name" value="Acyl_transf_3"/>
    <property type="match status" value="1"/>
</dbReference>
<accession>A0A5S9PTT4</accession>
<dbReference type="AlphaFoldDB" id="A0A5S9PTT4"/>
<evidence type="ECO:0000313" key="4">
    <source>
        <dbReference type="EMBL" id="CAA0107846.1"/>
    </source>
</evidence>
<dbReference type="PANTHER" id="PTHR23028">
    <property type="entry name" value="ACETYLTRANSFERASE"/>
    <property type="match status" value="1"/>
</dbReference>
<dbReference type="InterPro" id="IPR050879">
    <property type="entry name" value="Acyltransferase_3"/>
</dbReference>
<evidence type="ECO:0000259" key="3">
    <source>
        <dbReference type="Pfam" id="PF19040"/>
    </source>
</evidence>
<proteinExistence type="predicted"/>
<feature type="transmembrane region" description="Helical" evidence="1">
    <location>
        <begin position="345"/>
        <end position="366"/>
    </location>
</feature>
<feature type="transmembrane region" description="Helical" evidence="1">
    <location>
        <begin position="31"/>
        <end position="51"/>
    </location>
</feature>
<dbReference type="Proteomes" id="UP000433050">
    <property type="component" value="Unassembled WGS sequence"/>
</dbReference>
<evidence type="ECO:0000256" key="1">
    <source>
        <dbReference type="SAM" id="Phobius"/>
    </source>
</evidence>